<protein>
    <submittedName>
        <fullName evidence="1">Uncharacterized protein</fullName>
    </submittedName>
</protein>
<name>A0A2P6QDP9_ROSCH</name>
<proteinExistence type="predicted"/>
<organism evidence="1 2">
    <name type="scientific">Rosa chinensis</name>
    <name type="common">China rose</name>
    <dbReference type="NCBI Taxonomy" id="74649"/>
    <lineage>
        <taxon>Eukaryota</taxon>
        <taxon>Viridiplantae</taxon>
        <taxon>Streptophyta</taxon>
        <taxon>Embryophyta</taxon>
        <taxon>Tracheophyta</taxon>
        <taxon>Spermatophyta</taxon>
        <taxon>Magnoliopsida</taxon>
        <taxon>eudicotyledons</taxon>
        <taxon>Gunneridae</taxon>
        <taxon>Pentapetalae</taxon>
        <taxon>rosids</taxon>
        <taxon>fabids</taxon>
        <taxon>Rosales</taxon>
        <taxon>Rosaceae</taxon>
        <taxon>Rosoideae</taxon>
        <taxon>Rosoideae incertae sedis</taxon>
        <taxon>Rosa</taxon>
    </lineage>
</organism>
<accession>A0A2P6QDP9</accession>
<dbReference type="Proteomes" id="UP000238479">
    <property type="component" value="Chromosome 5"/>
</dbReference>
<keyword evidence="2" id="KW-1185">Reference proteome</keyword>
<dbReference type="Gramene" id="PRQ32308">
    <property type="protein sequence ID" value="PRQ32308"/>
    <property type="gene ID" value="RchiOBHm_Chr5g0044941"/>
</dbReference>
<dbReference type="EMBL" id="PDCK01000043">
    <property type="protein sequence ID" value="PRQ32308.1"/>
    <property type="molecule type" value="Genomic_DNA"/>
</dbReference>
<dbReference type="AlphaFoldDB" id="A0A2P6QDP9"/>
<sequence>MVNGEIQNENYILEPLAYEMEPILEHPVFLTNSCSIAVFQLLFLQVAKVLI</sequence>
<reference evidence="1 2" key="1">
    <citation type="journal article" date="2018" name="Nat. Genet.">
        <title>The Rosa genome provides new insights in the design of modern roses.</title>
        <authorList>
            <person name="Bendahmane M."/>
        </authorList>
    </citation>
    <scope>NUCLEOTIDE SEQUENCE [LARGE SCALE GENOMIC DNA]</scope>
    <source>
        <strain evidence="2">cv. Old Blush</strain>
    </source>
</reference>
<evidence type="ECO:0000313" key="2">
    <source>
        <dbReference type="Proteomes" id="UP000238479"/>
    </source>
</evidence>
<comment type="caution">
    <text evidence="1">The sequence shown here is derived from an EMBL/GenBank/DDBJ whole genome shotgun (WGS) entry which is preliminary data.</text>
</comment>
<gene>
    <name evidence="1" type="ORF">RchiOBHm_Chr5g0044941</name>
</gene>
<evidence type="ECO:0000313" key="1">
    <source>
        <dbReference type="EMBL" id="PRQ32308.1"/>
    </source>
</evidence>